<comment type="caution">
    <text evidence="1">The sequence shown here is derived from an EMBL/GenBank/DDBJ whole genome shotgun (WGS) entry which is preliminary data.</text>
</comment>
<evidence type="ECO:0000313" key="1">
    <source>
        <dbReference type="EMBL" id="SFM06493.1"/>
    </source>
</evidence>
<dbReference type="Gene3D" id="1.10.3210.10">
    <property type="entry name" value="Hypothetical protein af1432"/>
    <property type="match status" value="1"/>
</dbReference>
<dbReference type="SUPFAM" id="SSF109604">
    <property type="entry name" value="HD-domain/PDEase-like"/>
    <property type="match status" value="1"/>
</dbReference>
<accession>A0ABY1FTI0</accession>
<sequence length="106" mass="12504">MFRFEAEVEMIVAVMHDVIEDSDFTYEDLKNIGFSNDVMEALDCLTKRENEDYERFILRASKNSLARKIKIEDIKDNLDLTRLNDITEKDLQRAEKYHRALKALST</sequence>
<protein>
    <recommendedName>
        <fullName evidence="3">GTP pyrophosphokinase</fullName>
    </recommendedName>
</protein>
<organism evidence="1 2">
    <name type="scientific">Marinobacter salarius</name>
    <dbReference type="NCBI Taxonomy" id="1420917"/>
    <lineage>
        <taxon>Bacteria</taxon>
        <taxon>Pseudomonadati</taxon>
        <taxon>Pseudomonadota</taxon>
        <taxon>Gammaproteobacteria</taxon>
        <taxon>Pseudomonadales</taxon>
        <taxon>Marinobacteraceae</taxon>
        <taxon>Marinobacter</taxon>
    </lineage>
</organism>
<evidence type="ECO:0000313" key="2">
    <source>
        <dbReference type="Proteomes" id="UP000199211"/>
    </source>
</evidence>
<proteinExistence type="predicted"/>
<keyword evidence="2" id="KW-1185">Reference proteome</keyword>
<gene>
    <name evidence="1" type="ORF">SAMN04487868_12563</name>
</gene>
<dbReference type="EMBL" id="FOTV01000025">
    <property type="protein sequence ID" value="SFM06493.1"/>
    <property type="molecule type" value="Genomic_DNA"/>
</dbReference>
<reference evidence="1 2" key="1">
    <citation type="submission" date="2016-10" db="EMBL/GenBank/DDBJ databases">
        <authorList>
            <person name="Varghese N."/>
            <person name="Submissions S."/>
        </authorList>
    </citation>
    <scope>NUCLEOTIDE SEQUENCE [LARGE SCALE GENOMIC DNA]</scope>
    <source>
        <strain evidence="1 2">DSM 26291</strain>
    </source>
</reference>
<name>A0ABY1FTI0_9GAMM</name>
<evidence type="ECO:0008006" key="3">
    <source>
        <dbReference type="Google" id="ProtNLM"/>
    </source>
</evidence>
<dbReference type="Proteomes" id="UP000199211">
    <property type="component" value="Unassembled WGS sequence"/>
</dbReference>